<keyword evidence="2" id="KW-1185">Reference proteome</keyword>
<evidence type="ECO:0000313" key="1">
    <source>
        <dbReference type="EMBL" id="KAJ9057153.1"/>
    </source>
</evidence>
<organism evidence="1 2">
    <name type="scientific">Entomophthora muscae</name>
    <dbReference type="NCBI Taxonomy" id="34485"/>
    <lineage>
        <taxon>Eukaryota</taxon>
        <taxon>Fungi</taxon>
        <taxon>Fungi incertae sedis</taxon>
        <taxon>Zoopagomycota</taxon>
        <taxon>Entomophthoromycotina</taxon>
        <taxon>Entomophthoromycetes</taxon>
        <taxon>Entomophthorales</taxon>
        <taxon>Entomophthoraceae</taxon>
        <taxon>Entomophthora</taxon>
    </lineage>
</organism>
<protein>
    <submittedName>
        <fullName evidence="1">Uncharacterized protein</fullName>
    </submittedName>
</protein>
<dbReference type="EMBL" id="QTSX02005821">
    <property type="protein sequence ID" value="KAJ9057153.1"/>
    <property type="molecule type" value="Genomic_DNA"/>
</dbReference>
<evidence type="ECO:0000313" key="2">
    <source>
        <dbReference type="Proteomes" id="UP001165960"/>
    </source>
</evidence>
<dbReference type="Proteomes" id="UP001165960">
    <property type="component" value="Unassembled WGS sequence"/>
</dbReference>
<sequence length="80" mass="8842">MTDLQTSSAYKDDAISSSSGQQSLPPVFVVPLPQKKLLALTAQSLLQEHHNRTSLRIPNETPLHLQDARLQMKMHPGSNP</sequence>
<proteinExistence type="predicted"/>
<gene>
    <name evidence="1" type="ORF">DSO57_1025312</name>
</gene>
<comment type="caution">
    <text evidence="1">The sequence shown here is derived from an EMBL/GenBank/DDBJ whole genome shotgun (WGS) entry which is preliminary data.</text>
</comment>
<reference evidence="1" key="1">
    <citation type="submission" date="2022-04" db="EMBL/GenBank/DDBJ databases">
        <title>Genome of the entomopathogenic fungus Entomophthora muscae.</title>
        <authorList>
            <person name="Elya C."/>
            <person name="Lovett B.R."/>
            <person name="Lee E."/>
            <person name="Macias A.M."/>
            <person name="Hajek A.E."/>
            <person name="De Bivort B.L."/>
            <person name="Kasson M.T."/>
            <person name="De Fine Licht H.H."/>
            <person name="Stajich J.E."/>
        </authorList>
    </citation>
    <scope>NUCLEOTIDE SEQUENCE</scope>
    <source>
        <strain evidence="1">Berkeley</strain>
    </source>
</reference>
<name>A0ACC2S459_9FUNG</name>
<accession>A0ACC2S459</accession>